<evidence type="ECO:0000313" key="3">
    <source>
        <dbReference type="Proteomes" id="UP001230188"/>
    </source>
</evidence>
<dbReference type="PANTHER" id="PTHR13271:SF140">
    <property type="entry name" value="SET DOMAIN-CONTAINING PROTEIN"/>
    <property type="match status" value="1"/>
</dbReference>
<dbReference type="EMBL" id="JAQMWT010000376">
    <property type="protein sequence ID" value="KAJ8602580.1"/>
    <property type="molecule type" value="Genomic_DNA"/>
</dbReference>
<dbReference type="InterPro" id="IPR001214">
    <property type="entry name" value="SET_dom"/>
</dbReference>
<feature type="domain" description="SET" evidence="1">
    <location>
        <begin position="30"/>
        <end position="259"/>
    </location>
</feature>
<sequence>MLIVALAYALDLQKLGLEAPRLRVRANPVRGLEASRHIRKGDEIASVPRSLAIEVNDIPDDRGVEGLMNEWQRLPWEARLAARLLDSKSEDWRRSMPQTYDLPIDWDDDDLGAAYEPLARAVDEQRRARVSIERKLGVFPAEEVRWALATVQTRSFSGRATSRNRFFLAAFVAWLAVGYVGLGGDPANAIQGAACAAVAAVVSDVASDQRRHVLAPGLDLLNHSGSCDATVSYEYFADRFALVADRDYDEGEEVFASYGKKSNSDLLATYGFVEKNNPHDTYVVPRSDTSILAGATLTRAGFPEAIAHRALKISGNDVDNARAALARACDDLAARLEEDDDDELGGSKKDHRKLLLQALRDEHATLLRDLARTTRESWTN</sequence>
<evidence type="ECO:0000259" key="1">
    <source>
        <dbReference type="Pfam" id="PF00856"/>
    </source>
</evidence>
<accession>A0AAD7UDK6</accession>
<dbReference type="PANTHER" id="PTHR13271">
    <property type="entry name" value="UNCHARACTERIZED PUTATIVE METHYLTRANSFERASE"/>
    <property type="match status" value="1"/>
</dbReference>
<keyword evidence="3" id="KW-1185">Reference proteome</keyword>
<dbReference type="GO" id="GO:0016279">
    <property type="term" value="F:protein-lysine N-methyltransferase activity"/>
    <property type="evidence" value="ECO:0007669"/>
    <property type="project" value="TreeGrafter"/>
</dbReference>
<dbReference type="Gene3D" id="3.90.1410.10">
    <property type="entry name" value="set domain protein methyltransferase, domain 1"/>
    <property type="match status" value="1"/>
</dbReference>
<name>A0AAD7UDK6_9STRA</name>
<gene>
    <name evidence="2" type="ORF">CTAYLR_008752</name>
</gene>
<dbReference type="CDD" id="cd10527">
    <property type="entry name" value="SET_LSMT"/>
    <property type="match status" value="1"/>
</dbReference>
<dbReference type="CDD" id="cd14270">
    <property type="entry name" value="UBA"/>
    <property type="match status" value="1"/>
</dbReference>
<proteinExistence type="predicted"/>
<dbReference type="AlphaFoldDB" id="A0AAD7UDK6"/>
<evidence type="ECO:0000313" key="2">
    <source>
        <dbReference type="EMBL" id="KAJ8602580.1"/>
    </source>
</evidence>
<dbReference type="Proteomes" id="UP001230188">
    <property type="component" value="Unassembled WGS sequence"/>
</dbReference>
<dbReference type="SUPFAM" id="SSF82199">
    <property type="entry name" value="SET domain"/>
    <property type="match status" value="1"/>
</dbReference>
<comment type="caution">
    <text evidence="2">The sequence shown here is derived from an EMBL/GenBank/DDBJ whole genome shotgun (WGS) entry which is preliminary data.</text>
</comment>
<dbReference type="InterPro" id="IPR050600">
    <property type="entry name" value="SETD3_SETD6_MTase"/>
</dbReference>
<protein>
    <recommendedName>
        <fullName evidence="1">SET domain-containing protein</fullName>
    </recommendedName>
</protein>
<dbReference type="InterPro" id="IPR046341">
    <property type="entry name" value="SET_dom_sf"/>
</dbReference>
<dbReference type="Pfam" id="PF00856">
    <property type="entry name" value="SET"/>
    <property type="match status" value="1"/>
</dbReference>
<organism evidence="2 3">
    <name type="scientific">Chrysophaeum taylorii</name>
    <dbReference type="NCBI Taxonomy" id="2483200"/>
    <lineage>
        <taxon>Eukaryota</taxon>
        <taxon>Sar</taxon>
        <taxon>Stramenopiles</taxon>
        <taxon>Ochrophyta</taxon>
        <taxon>Pelagophyceae</taxon>
        <taxon>Pelagomonadales</taxon>
        <taxon>Pelagomonadaceae</taxon>
        <taxon>Chrysophaeum</taxon>
    </lineage>
</organism>
<reference evidence="2" key="1">
    <citation type="submission" date="2023-01" db="EMBL/GenBank/DDBJ databases">
        <title>Metagenome sequencing of chrysophaentin producing Chrysophaeum taylorii.</title>
        <authorList>
            <person name="Davison J."/>
            <person name="Bewley C."/>
        </authorList>
    </citation>
    <scope>NUCLEOTIDE SEQUENCE</scope>
    <source>
        <strain evidence="2">NIES-1699</strain>
    </source>
</reference>